<protein>
    <submittedName>
        <fullName evidence="1">PP0621 family protein</fullName>
    </submittedName>
</protein>
<accession>A0ABU9CNT5</accession>
<organism evidence="1 2">
    <name type="scientific">Pseudaquabacterium inlustre</name>
    <dbReference type="NCBI Taxonomy" id="2984192"/>
    <lineage>
        <taxon>Bacteria</taxon>
        <taxon>Pseudomonadati</taxon>
        <taxon>Pseudomonadota</taxon>
        <taxon>Betaproteobacteria</taxon>
        <taxon>Burkholderiales</taxon>
        <taxon>Sphaerotilaceae</taxon>
        <taxon>Pseudaquabacterium</taxon>
    </lineage>
</organism>
<dbReference type="EMBL" id="JBBUTH010000011">
    <property type="protein sequence ID" value="MEK8053486.1"/>
    <property type="molecule type" value="Genomic_DNA"/>
</dbReference>
<gene>
    <name evidence="1" type="ORF">AACH10_24735</name>
</gene>
<dbReference type="NCBIfam" id="NF041023">
    <property type="entry name" value="PP0621_fam"/>
    <property type="match status" value="1"/>
</dbReference>
<name>A0ABU9CNT5_9BURK</name>
<sequence>MKYLLLLLVLGLVLWKLLGRARGSGAAEGRQAPTRRAGAAAPEAMVACAHCGLHLPAADAVLDGSHIYCSPAHRALGPRAPHA</sequence>
<proteinExistence type="predicted"/>
<keyword evidence="2" id="KW-1185">Reference proteome</keyword>
<reference evidence="1 2" key="1">
    <citation type="submission" date="2024-04" db="EMBL/GenBank/DDBJ databases">
        <title>Novel species of the genus Ideonella isolated from streams.</title>
        <authorList>
            <person name="Lu H."/>
        </authorList>
    </citation>
    <scope>NUCLEOTIDE SEQUENCE [LARGE SCALE GENOMIC DNA]</scope>
    <source>
        <strain evidence="1 2">DXS22W</strain>
    </source>
</reference>
<dbReference type="InterPro" id="IPR049708">
    <property type="entry name" value="PP0621-like"/>
</dbReference>
<evidence type="ECO:0000313" key="2">
    <source>
        <dbReference type="Proteomes" id="UP001365405"/>
    </source>
</evidence>
<comment type="caution">
    <text evidence="1">The sequence shown here is derived from an EMBL/GenBank/DDBJ whole genome shotgun (WGS) entry which is preliminary data.</text>
</comment>
<dbReference type="Proteomes" id="UP001365405">
    <property type="component" value="Unassembled WGS sequence"/>
</dbReference>
<dbReference type="RefSeq" id="WP_341413214.1">
    <property type="nucleotide sequence ID" value="NZ_JBBUTH010000011.1"/>
</dbReference>
<evidence type="ECO:0000313" key="1">
    <source>
        <dbReference type="EMBL" id="MEK8053486.1"/>
    </source>
</evidence>